<keyword evidence="2" id="KW-1133">Transmembrane helix</keyword>
<evidence type="ECO:0000313" key="4">
    <source>
        <dbReference type="EMBL" id="GAA0254113.1"/>
    </source>
</evidence>
<feature type="region of interest" description="Disordered" evidence="1">
    <location>
        <begin position="144"/>
        <end position="182"/>
    </location>
</feature>
<dbReference type="RefSeq" id="WP_343937883.1">
    <property type="nucleotide sequence ID" value="NZ_BAAABU010000022.1"/>
</dbReference>
<keyword evidence="2" id="KW-0472">Membrane</keyword>
<gene>
    <name evidence="4" type="ORF">GCM10010492_63560</name>
</gene>
<keyword evidence="3" id="KW-0732">Signal</keyword>
<evidence type="ECO:0000313" key="5">
    <source>
        <dbReference type="Proteomes" id="UP001500416"/>
    </source>
</evidence>
<keyword evidence="2" id="KW-0812">Transmembrane</keyword>
<sequence length="235" mass="23807">MRQTARRLLGAAALLVAVTSATAGTALASPGDIDPDTRISDPRATVYVGNLEINDKENVCEVAGLAGTPFDEEDGVKYELDGSTKINILGFEGYTITGVVVKGSNVANIYDASKVDPLTGLISPLNPGGNVPDISHWFLCAVEDEGEEPTSETSTPTNPGGENPGGETPTSVPTEAPATSVTTTTPAAAAAGANDNDQLAATGFGSGWLLVVGLALVGAGAAFVASPKLRGLVKR</sequence>
<evidence type="ECO:0000256" key="1">
    <source>
        <dbReference type="SAM" id="MobiDB-lite"/>
    </source>
</evidence>
<feature type="chain" id="PRO_5046846566" evidence="3">
    <location>
        <begin position="24"/>
        <end position="235"/>
    </location>
</feature>
<name>A0ABP3E6M8_9PSEU</name>
<keyword evidence="5" id="KW-1185">Reference proteome</keyword>
<accession>A0ABP3E6M8</accession>
<protein>
    <submittedName>
        <fullName evidence="4">Uncharacterized protein</fullName>
    </submittedName>
</protein>
<feature type="signal peptide" evidence="3">
    <location>
        <begin position="1"/>
        <end position="23"/>
    </location>
</feature>
<feature type="transmembrane region" description="Helical" evidence="2">
    <location>
        <begin position="207"/>
        <end position="225"/>
    </location>
</feature>
<feature type="compositionally biased region" description="Low complexity" evidence="1">
    <location>
        <begin position="151"/>
        <end position="182"/>
    </location>
</feature>
<evidence type="ECO:0000256" key="2">
    <source>
        <dbReference type="SAM" id="Phobius"/>
    </source>
</evidence>
<dbReference type="EMBL" id="BAAABU010000022">
    <property type="protein sequence ID" value="GAA0254113.1"/>
    <property type="molecule type" value="Genomic_DNA"/>
</dbReference>
<organism evidence="4 5">
    <name type="scientific">Saccharothrix mutabilis subsp. mutabilis</name>
    <dbReference type="NCBI Taxonomy" id="66855"/>
    <lineage>
        <taxon>Bacteria</taxon>
        <taxon>Bacillati</taxon>
        <taxon>Actinomycetota</taxon>
        <taxon>Actinomycetes</taxon>
        <taxon>Pseudonocardiales</taxon>
        <taxon>Pseudonocardiaceae</taxon>
        <taxon>Saccharothrix</taxon>
    </lineage>
</organism>
<evidence type="ECO:0000256" key="3">
    <source>
        <dbReference type="SAM" id="SignalP"/>
    </source>
</evidence>
<proteinExistence type="predicted"/>
<reference evidence="5" key="1">
    <citation type="journal article" date="2019" name="Int. J. Syst. Evol. Microbiol.">
        <title>The Global Catalogue of Microorganisms (GCM) 10K type strain sequencing project: providing services to taxonomists for standard genome sequencing and annotation.</title>
        <authorList>
            <consortium name="The Broad Institute Genomics Platform"/>
            <consortium name="The Broad Institute Genome Sequencing Center for Infectious Disease"/>
            <person name="Wu L."/>
            <person name="Ma J."/>
        </authorList>
    </citation>
    <scope>NUCLEOTIDE SEQUENCE [LARGE SCALE GENOMIC DNA]</scope>
    <source>
        <strain evidence="5">JCM 3380</strain>
    </source>
</reference>
<comment type="caution">
    <text evidence="4">The sequence shown here is derived from an EMBL/GenBank/DDBJ whole genome shotgun (WGS) entry which is preliminary data.</text>
</comment>
<dbReference type="Proteomes" id="UP001500416">
    <property type="component" value="Unassembled WGS sequence"/>
</dbReference>